<feature type="domain" description="HTH marR-type" evidence="1">
    <location>
        <begin position="12"/>
        <end position="148"/>
    </location>
</feature>
<dbReference type="SUPFAM" id="SSF46785">
    <property type="entry name" value="Winged helix' DNA-binding domain"/>
    <property type="match status" value="1"/>
</dbReference>
<name>A0ABP3FXI7_9ACTN</name>
<dbReference type="InterPro" id="IPR039422">
    <property type="entry name" value="MarR/SlyA-like"/>
</dbReference>
<dbReference type="InterPro" id="IPR036390">
    <property type="entry name" value="WH_DNA-bd_sf"/>
</dbReference>
<organism evidence="2 3">
    <name type="scientific">Actinoallomurus spadix</name>
    <dbReference type="NCBI Taxonomy" id="79912"/>
    <lineage>
        <taxon>Bacteria</taxon>
        <taxon>Bacillati</taxon>
        <taxon>Actinomycetota</taxon>
        <taxon>Actinomycetes</taxon>
        <taxon>Streptosporangiales</taxon>
        <taxon>Thermomonosporaceae</taxon>
        <taxon>Actinoallomurus</taxon>
    </lineage>
</organism>
<dbReference type="PANTHER" id="PTHR33164">
    <property type="entry name" value="TRANSCRIPTIONAL REGULATOR, MARR FAMILY"/>
    <property type="match status" value="1"/>
</dbReference>
<dbReference type="InterPro" id="IPR000835">
    <property type="entry name" value="HTH_MarR-typ"/>
</dbReference>
<dbReference type="SMART" id="SM00347">
    <property type="entry name" value="HTH_MARR"/>
    <property type="match status" value="1"/>
</dbReference>
<sequence length="154" mass="17447">MSAENRWLTTTEERAWRGLLRMTDLLVNRAGRSMQEGFGLSATDYTVLAELTRAPGGRLRIQELSRVLGWEKSRVSHHLARMVKRGLVTREECADDRRGAFVVVTPEGREAITAAAPRHVDDVRHYFLDHLTPGQVTLLAEIADLIIEKNTQDR</sequence>
<proteinExistence type="predicted"/>
<dbReference type="InterPro" id="IPR036388">
    <property type="entry name" value="WH-like_DNA-bd_sf"/>
</dbReference>
<dbReference type="RefSeq" id="WP_252806915.1">
    <property type="nucleotide sequence ID" value="NZ_BAAABM010000015.1"/>
</dbReference>
<comment type="caution">
    <text evidence="2">The sequence shown here is derived from an EMBL/GenBank/DDBJ whole genome shotgun (WGS) entry which is preliminary data.</text>
</comment>
<dbReference type="Proteomes" id="UP001501822">
    <property type="component" value="Unassembled WGS sequence"/>
</dbReference>
<dbReference type="PANTHER" id="PTHR33164:SF99">
    <property type="entry name" value="MARR FAMILY REGULATORY PROTEIN"/>
    <property type="match status" value="1"/>
</dbReference>
<dbReference type="EMBL" id="BAAABM010000015">
    <property type="protein sequence ID" value="GAA0329339.1"/>
    <property type="molecule type" value="Genomic_DNA"/>
</dbReference>
<keyword evidence="3" id="KW-1185">Reference proteome</keyword>
<gene>
    <name evidence="2" type="ORF">GCM10010151_18970</name>
</gene>
<evidence type="ECO:0000313" key="2">
    <source>
        <dbReference type="EMBL" id="GAA0329339.1"/>
    </source>
</evidence>
<protein>
    <submittedName>
        <fullName evidence="2">MarR family transcriptional regulator</fullName>
    </submittedName>
</protein>
<evidence type="ECO:0000259" key="1">
    <source>
        <dbReference type="PROSITE" id="PS50995"/>
    </source>
</evidence>
<dbReference type="Gene3D" id="1.10.10.10">
    <property type="entry name" value="Winged helix-like DNA-binding domain superfamily/Winged helix DNA-binding domain"/>
    <property type="match status" value="1"/>
</dbReference>
<reference evidence="3" key="1">
    <citation type="journal article" date="2019" name="Int. J. Syst. Evol. Microbiol.">
        <title>The Global Catalogue of Microorganisms (GCM) 10K type strain sequencing project: providing services to taxonomists for standard genome sequencing and annotation.</title>
        <authorList>
            <consortium name="The Broad Institute Genomics Platform"/>
            <consortium name="The Broad Institute Genome Sequencing Center for Infectious Disease"/>
            <person name="Wu L."/>
            <person name="Ma J."/>
        </authorList>
    </citation>
    <scope>NUCLEOTIDE SEQUENCE [LARGE SCALE GENOMIC DNA]</scope>
    <source>
        <strain evidence="3">JCM 3146</strain>
    </source>
</reference>
<dbReference type="PROSITE" id="PS50995">
    <property type="entry name" value="HTH_MARR_2"/>
    <property type="match status" value="1"/>
</dbReference>
<dbReference type="Pfam" id="PF12802">
    <property type="entry name" value="MarR_2"/>
    <property type="match status" value="1"/>
</dbReference>
<accession>A0ABP3FXI7</accession>
<evidence type="ECO:0000313" key="3">
    <source>
        <dbReference type="Proteomes" id="UP001501822"/>
    </source>
</evidence>